<feature type="transmembrane region" description="Helical" evidence="2">
    <location>
        <begin position="128"/>
        <end position="147"/>
    </location>
</feature>
<proteinExistence type="predicted"/>
<feature type="compositionally biased region" description="Basic and acidic residues" evidence="1">
    <location>
        <begin position="185"/>
        <end position="198"/>
    </location>
</feature>
<organism evidence="3 4">
    <name type="scientific">Dermatophilus congolensis</name>
    <dbReference type="NCBI Taxonomy" id="1863"/>
    <lineage>
        <taxon>Bacteria</taxon>
        <taxon>Bacillati</taxon>
        <taxon>Actinomycetota</taxon>
        <taxon>Actinomycetes</taxon>
        <taxon>Micrococcales</taxon>
        <taxon>Dermatophilaceae</taxon>
        <taxon>Dermatophilus</taxon>
    </lineage>
</organism>
<sequence>MRWVTQLGGWWRGWDATRGLIPGKNCGPTPILVFSPVYGVRVFGVVVVRPHCGAVGGLLVEEVAMPLSENEQKMLDQMERALYAEDPRFASSMRGGVAGGSSRQRVVVGCVGAVVGLGLVLGGVAGNLIWLGVVGFVAMVGGMAWAFTPATLKRKQAGSAPRRGFSGRSAGGRRASSSGSFSQRLEQRWERRRRENGF</sequence>
<keyword evidence="4" id="KW-1185">Reference proteome</keyword>
<dbReference type="AlphaFoldDB" id="A0A239VNA5"/>
<feature type="region of interest" description="Disordered" evidence="1">
    <location>
        <begin position="157"/>
        <end position="198"/>
    </location>
</feature>
<evidence type="ECO:0000256" key="2">
    <source>
        <dbReference type="SAM" id="Phobius"/>
    </source>
</evidence>
<dbReference type="Proteomes" id="UP000242637">
    <property type="component" value="Chromosome 1"/>
</dbReference>
<gene>
    <name evidence="3" type="ORF">SAMEA4475696_01894</name>
</gene>
<keyword evidence="2" id="KW-0812">Transmembrane</keyword>
<feature type="compositionally biased region" description="Low complexity" evidence="1">
    <location>
        <begin position="157"/>
        <end position="184"/>
    </location>
</feature>
<name>A0A239VNA5_9MICO</name>
<dbReference type="Pfam" id="PF11239">
    <property type="entry name" value="DUF3040"/>
    <property type="match status" value="1"/>
</dbReference>
<dbReference type="InterPro" id="IPR021401">
    <property type="entry name" value="DUF3040"/>
</dbReference>
<accession>A0A239VNA5</accession>
<dbReference type="EMBL" id="LT906453">
    <property type="protein sequence ID" value="SNV23775.1"/>
    <property type="molecule type" value="Genomic_DNA"/>
</dbReference>
<keyword evidence="2" id="KW-1133">Transmembrane helix</keyword>
<dbReference type="STRING" id="1121387.GCA_000429885_00264"/>
<dbReference type="KEGG" id="dco:SAMEA4475696_1894"/>
<feature type="transmembrane region" description="Helical" evidence="2">
    <location>
        <begin position="106"/>
        <end position="122"/>
    </location>
</feature>
<protein>
    <submittedName>
        <fullName evidence="3">Protein of uncharacterized function (DUF3040)</fullName>
    </submittedName>
</protein>
<keyword evidence="2" id="KW-0472">Membrane</keyword>
<evidence type="ECO:0000313" key="3">
    <source>
        <dbReference type="EMBL" id="SNV23775.1"/>
    </source>
</evidence>
<evidence type="ECO:0000256" key="1">
    <source>
        <dbReference type="SAM" id="MobiDB-lite"/>
    </source>
</evidence>
<evidence type="ECO:0000313" key="4">
    <source>
        <dbReference type="Proteomes" id="UP000242637"/>
    </source>
</evidence>
<reference evidence="3 4" key="1">
    <citation type="submission" date="2017-06" db="EMBL/GenBank/DDBJ databases">
        <authorList>
            <consortium name="Pathogen Informatics"/>
        </authorList>
    </citation>
    <scope>NUCLEOTIDE SEQUENCE [LARGE SCALE GENOMIC DNA]</scope>
    <source>
        <strain evidence="3 4">NCTC13039</strain>
    </source>
</reference>